<keyword evidence="5" id="KW-0472">Membrane</keyword>
<feature type="domain" description="Subtilisin-like protease fibronectin type-III" evidence="6">
    <location>
        <begin position="83"/>
        <end position="180"/>
    </location>
</feature>
<evidence type="ECO:0000256" key="5">
    <source>
        <dbReference type="SAM" id="Phobius"/>
    </source>
</evidence>
<keyword evidence="3" id="KW-0732">Signal</keyword>
<feature type="transmembrane region" description="Helical" evidence="5">
    <location>
        <begin position="197"/>
        <end position="217"/>
    </location>
</feature>
<accession>A0A396HUK4</accession>
<evidence type="ECO:0000256" key="3">
    <source>
        <dbReference type="ARBA" id="ARBA00022729"/>
    </source>
</evidence>
<reference evidence="7" key="1">
    <citation type="journal article" date="2018" name="Nat. Plants">
        <title>Whole-genome landscape of Medicago truncatula symbiotic genes.</title>
        <authorList>
            <person name="Pecrix Y."/>
            <person name="Gamas P."/>
            <person name="Carrere S."/>
        </authorList>
    </citation>
    <scope>NUCLEOTIDE SEQUENCE</scope>
    <source>
        <tissue evidence="7">Leaves</tissue>
    </source>
</reference>
<dbReference type="EC" id="3.4.21.25" evidence="7"/>
<comment type="subcellular location">
    <subcellularLocation>
        <location evidence="1">Secreted</location>
    </subcellularLocation>
</comment>
<dbReference type="Gene3D" id="2.60.40.2310">
    <property type="match status" value="1"/>
</dbReference>
<dbReference type="Pfam" id="PF17766">
    <property type="entry name" value="fn3_6"/>
    <property type="match status" value="1"/>
</dbReference>
<evidence type="ECO:0000256" key="2">
    <source>
        <dbReference type="ARBA" id="ARBA00011073"/>
    </source>
</evidence>
<dbReference type="EMBL" id="PSQE01000005">
    <property type="protein sequence ID" value="RHN57036.1"/>
    <property type="molecule type" value="Genomic_DNA"/>
</dbReference>
<keyword evidence="7" id="KW-0378">Hydrolase</keyword>
<dbReference type="InterPro" id="IPR041469">
    <property type="entry name" value="Subtilisin-like_FN3"/>
</dbReference>
<evidence type="ECO:0000256" key="4">
    <source>
        <dbReference type="ARBA" id="ARBA00023180"/>
    </source>
</evidence>
<dbReference type="PANTHER" id="PTHR10795">
    <property type="entry name" value="PROPROTEIN CONVERTASE SUBTILISIN/KEXIN"/>
    <property type="match status" value="1"/>
</dbReference>
<protein>
    <submittedName>
        <fullName evidence="7">Putative cucumisin</fullName>
        <ecNumber evidence="7">3.4.21.25</ecNumber>
    </submittedName>
</protein>
<keyword evidence="5" id="KW-0812">Transmembrane</keyword>
<dbReference type="GO" id="GO:0016787">
    <property type="term" value="F:hydrolase activity"/>
    <property type="evidence" value="ECO:0007669"/>
    <property type="project" value="UniProtKB-KW"/>
</dbReference>
<dbReference type="Gramene" id="rna32524">
    <property type="protein sequence ID" value="RHN57036.1"/>
    <property type="gene ID" value="gene32524"/>
</dbReference>
<sequence>MFQFICDSCLAAKQIGPDRAAEFAYGAGQIDPLKALKLDLIYEADEKDYISFLCGQGFNASTLYLITEKYIICFEVANSTARDLNYPSFALKAPRPKHHVSGTFKRIVTNVGLPMSTYIANVTAPKGIHISVTPSVLSFTALGEKQSFVLTIHGKMKRSIRSASLVWDDGQYQVRSPIVIFDDRAISKGVSLYRINYIYTVIFGLLFCIIIIIIIIIK</sequence>
<dbReference type="GO" id="GO:0005576">
    <property type="term" value="C:extracellular region"/>
    <property type="evidence" value="ECO:0007669"/>
    <property type="project" value="UniProtKB-SubCell"/>
</dbReference>
<comment type="similarity">
    <text evidence="2">Belongs to the peptidase S8 family.</text>
</comment>
<evidence type="ECO:0000259" key="6">
    <source>
        <dbReference type="Pfam" id="PF17766"/>
    </source>
</evidence>
<gene>
    <name evidence="7" type="ORF">MtrunA17_Chr5g0436031</name>
</gene>
<dbReference type="AlphaFoldDB" id="A0A396HUK4"/>
<dbReference type="InterPro" id="IPR045051">
    <property type="entry name" value="SBT"/>
</dbReference>
<comment type="caution">
    <text evidence="7">The sequence shown here is derived from an EMBL/GenBank/DDBJ whole genome shotgun (WGS) entry which is preliminary data.</text>
</comment>
<name>A0A396HUK4_MEDTR</name>
<dbReference type="Proteomes" id="UP000265566">
    <property type="component" value="Chromosome 5"/>
</dbReference>
<organism evidence="7">
    <name type="scientific">Medicago truncatula</name>
    <name type="common">Barrel medic</name>
    <name type="synonym">Medicago tribuloides</name>
    <dbReference type="NCBI Taxonomy" id="3880"/>
    <lineage>
        <taxon>Eukaryota</taxon>
        <taxon>Viridiplantae</taxon>
        <taxon>Streptophyta</taxon>
        <taxon>Embryophyta</taxon>
        <taxon>Tracheophyta</taxon>
        <taxon>Spermatophyta</taxon>
        <taxon>Magnoliopsida</taxon>
        <taxon>eudicotyledons</taxon>
        <taxon>Gunneridae</taxon>
        <taxon>Pentapetalae</taxon>
        <taxon>rosids</taxon>
        <taxon>fabids</taxon>
        <taxon>Fabales</taxon>
        <taxon>Fabaceae</taxon>
        <taxon>Papilionoideae</taxon>
        <taxon>50 kb inversion clade</taxon>
        <taxon>NPAAA clade</taxon>
        <taxon>Hologalegina</taxon>
        <taxon>IRL clade</taxon>
        <taxon>Trifolieae</taxon>
        <taxon>Medicago</taxon>
    </lineage>
</organism>
<evidence type="ECO:0000313" key="7">
    <source>
        <dbReference type="EMBL" id="RHN57036.1"/>
    </source>
</evidence>
<evidence type="ECO:0000256" key="1">
    <source>
        <dbReference type="ARBA" id="ARBA00004613"/>
    </source>
</evidence>
<keyword evidence="4" id="KW-0325">Glycoprotein</keyword>
<proteinExistence type="inferred from homology"/>
<keyword evidence="5" id="KW-1133">Transmembrane helix</keyword>